<dbReference type="InterPro" id="IPR057366">
    <property type="entry name" value="TRPM-like"/>
</dbReference>
<proteinExistence type="predicted"/>
<feature type="compositionally biased region" description="Polar residues" evidence="8">
    <location>
        <begin position="704"/>
        <end position="716"/>
    </location>
</feature>
<evidence type="ECO:0000256" key="5">
    <source>
        <dbReference type="ARBA" id="ARBA00023065"/>
    </source>
</evidence>
<evidence type="ECO:0000256" key="2">
    <source>
        <dbReference type="ARBA" id="ARBA00022448"/>
    </source>
</evidence>
<dbReference type="PANTHER" id="PTHR13800:SF12">
    <property type="entry name" value="TRANSIENT RECEPTOR POTENTIAL CATION CHANNEL SUBFAMILY M MEMBER-LIKE 2"/>
    <property type="match status" value="1"/>
</dbReference>
<evidence type="ECO:0000259" key="12">
    <source>
        <dbReference type="Pfam" id="PF25508"/>
    </source>
</evidence>
<evidence type="ECO:0000256" key="7">
    <source>
        <dbReference type="ARBA" id="ARBA00023303"/>
    </source>
</evidence>
<sequence>MNTEKNFNSRSHISRKKNVIDTWLNNSSKQHDKKGKPEEKSQEIRKKYIFKYTRGSETQNNLKHGVIRFNSEDTDEQMKIPCIITPEDTDCEVLYKEMLKWIPGKKAPKAVLSLTGGSEHFLNNETIASRLKSGLLDLITTTSLWLITGATNTGITTSVGEAVQEYRDKHENNEHILAFGFSSSGKIVKGYYQPGNGKDLEPNHTHFIMVDGSDETVSRLRTNLRSYLATRLQIPVILLIVEGGPKTFEIALESVNKNIPVLVIEGSGKAADFISKGYKLSEDKTSEGKSVFTETFMPEMLQSAKSITAAGTDDPTKFIDKLKNCLKEKREMIYVFSLDDTSETLDRHIQDMIFTIRNKDNKMDTEKKIRLVNIWNRPDIAENYIFNMQNRQDIAYLRESLKEKNSAVSELFKRSLVDNRVEFVTLLLKYILAPECYQQFVTDNLSSLYRECMDPERESSCTAGQFLYEYLQSSKQSMLRRGYQKNNRSDLKYLTDINEAVMLLLGNRELKPIANKGHIFPFKALFIWAVLMNRREMAELFWKKDSDFICAALYASSLAKKLAESACSEENMELITSFAENSKYYETLAYNVMTELYCKDKSRARQLLVKKVERYGNATIFELTEHNNLMKFIGHTACQTKLNIIWKGQIATYTSHLKVIFGAFLPFLIQSMMTQDNKEKKSTYETPHSRYPLDPHKGLPNGMPNASTKPGSESLTEQHQPNWNGIAFHQRIRNIYYFYNAPATKFIFNVLAYTAFLVVFCLFVLKDLHSMSNGGISTYEYVTWGWAASMMTEELRQALVMSKAPFRYVTWFNFWTVYEVIMFCLFMASVLLRLTLSEGDFHYARATYAITLGLYIVNFMQFFLVSKTIGPKVIMLGKLIYDIIFFVLLFAVFVFSFGVIYHANMYPNNVFPNNGNMTKRNAYGLFKNIIYMPYWQLYGHLNLETYEGEKTEEINGTVVSGPEVSEINLVLLAIYMVLMQTILINFLIAMFSHTFHKFQENNELVWKFHRFSLVQEYYDRCLLVPPLIIINHMKRTFFYILYKFCKSKTNQVNVFRIEIKGKEKKRLDLLEKDAVKSYSNSSIRLRRSRAKTISSDDGSLEDRYKHDAELSLQEQVEVVTADVGQIQNQLKEITQNIKDIKAFKQKILLVELPRGARSGTHIPDEVPMFE</sequence>
<feature type="transmembrane region" description="Helical" evidence="9">
    <location>
        <begin position="969"/>
        <end position="991"/>
    </location>
</feature>
<feature type="transmembrane region" description="Helical" evidence="9">
    <location>
        <begin position="846"/>
        <end position="867"/>
    </location>
</feature>
<dbReference type="GO" id="GO:0005886">
    <property type="term" value="C:plasma membrane"/>
    <property type="evidence" value="ECO:0007669"/>
    <property type="project" value="TreeGrafter"/>
</dbReference>
<keyword evidence="7" id="KW-0407">Ion channel</keyword>
<dbReference type="InterPro" id="IPR005821">
    <property type="entry name" value="Ion_trans_dom"/>
</dbReference>
<feature type="region of interest" description="Disordered" evidence="8">
    <location>
        <begin position="1"/>
        <end position="42"/>
    </location>
</feature>
<feature type="compositionally biased region" description="Polar residues" evidence="8">
    <location>
        <begin position="1"/>
        <end position="11"/>
    </location>
</feature>
<evidence type="ECO:0000256" key="1">
    <source>
        <dbReference type="ARBA" id="ARBA00004141"/>
    </source>
</evidence>
<dbReference type="GO" id="GO:0099604">
    <property type="term" value="F:ligand-gated calcium channel activity"/>
    <property type="evidence" value="ECO:0007669"/>
    <property type="project" value="TreeGrafter"/>
</dbReference>
<dbReference type="InterPro" id="IPR050927">
    <property type="entry name" value="TRPM"/>
</dbReference>
<reference evidence="13 14" key="1">
    <citation type="submission" date="2020-06" db="EMBL/GenBank/DDBJ databases">
        <authorList>
            <person name="Li R."/>
            <person name="Bekaert M."/>
        </authorList>
    </citation>
    <scope>NUCLEOTIDE SEQUENCE [LARGE SCALE GENOMIC DNA]</scope>
    <source>
        <strain evidence="14">wild</strain>
    </source>
</reference>
<dbReference type="PANTHER" id="PTHR13800">
    <property type="entry name" value="TRANSIENT RECEPTOR POTENTIAL CATION CHANNEL, SUBFAMILY M, MEMBER 6"/>
    <property type="match status" value="1"/>
</dbReference>
<dbReference type="InterPro" id="IPR041491">
    <property type="entry name" value="TRPM_SLOG"/>
</dbReference>
<evidence type="ECO:0000256" key="8">
    <source>
        <dbReference type="SAM" id="MobiDB-lite"/>
    </source>
</evidence>
<dbReference type="AlphaFoldDB" id="A0A6J8DSF6"/>
<keyword evidence="6 9" id="KW-0472">Membrane</keyword>
<evidence type="ECO:0000259" key="11">
    <source>
        <dbReference type="Pfam" id="PF18139"/>
    </source>
</evidence>
<evidence type="ECO:0000259" key="10">
    <source>
        <dbReference type="Pfam" id="PF00520"/>
    </source>
</evidence>
<evidence type="ECO:0000256" key="6">
    <source>
        <dbReference type="ARBA" id="ARBA00023136"/>
    </source>
</evidence>
<feature type="transmembrane region" description="Helical" evidence="9">
    <location>
        <begin position="746"/>
        <end position="765"/>
    </location>
</feature>
<dbReference type="OrthoDB" id="310870at2759"/>
<feature type="compositionally biased region" description="Basic and acidic residues" evidence="8">
    <location>
        <begin position="679"/>
        <end position="697"/>
    </location>
</feature>
<dbReference type="Pfam" id="PF00520">
    <property type="entry name" value="Ion_trans"/>
    <property type="match status" value="1"/>
</dbReference>
<name>A0A6J8DSF6_MYTCO</name>
<dbReference type="Pfam" id="PF18139">
    <property type="entry name" value="LSDAT_euk"/>
    <property type="match status" value="1"/>
</dbReference>
<feature type="transmembrane region" description="Helical" evidence="9">
    <location>
        <begin position="811"/>
        <end position="834"/>
    </location>
</feature>
<keyword evidence="4 9" id="KW-1133">Transmembrane helix</keyword>
<keyword evidence="14" id="KW-1185">Reference proteome</keyword>
<feature type="region of interest" description="Disordered" evidence="8">
    <location>
        <begin position="679"/>
        <end position="716"/>
    </location>
</feature>
<dbReference type="EMBL" id="CACVKT020007820">
    <property type="protein sequence ID" value="CAC5410875.1"/>
    <property type="molecule type" value="Genomic_DNA"/>
</dbReference>
<protein>
    <submittedName>
        <fullName evidence="13">TRPM3</fullName>
    </submittedName>
</protein>
<comment type="subcellular location">
    <subcellularLocation>
        <location evidence="1">Membrane</location>
        <topology evidence="1">Multi-pass membrane protein</topology>
    </subcellularLocation>
</comment>
<accession>A0A6J8DSF6</accession>
<feature type="domain" description="TRPM SLOG" evidence="11">
    <location>
        <begin position="88"/>
        <end position="325"/>
    </location>
</feature>
<evidence type="ECO:0000313" key="14">
    <source>
        <dbReference type="Proteomes" id="UP000507470"/>
    </source>
</evidence>
<dbReference type="Pfam" id="PF25508">
    <property type="entry name" value="TRPM2"/>
    <property type="match status" value="1"/>
</dbReference>
<dbReference type="Proteomes" id="UP000507470">
    <property type="component" value="Unassembled WGS sequence"/>
</dbReference>
<feature type="domain" description="TRPM-like" evidence="12">
    <location>
        <begin position="470"/>
        <end position="635"/>
    </location>
</feature>
<feature type="domain" description="Ion transport" evidence="10">
    <location>
        <begin position="749"/>
        <end position="1001"/>
    </location>
</feature>
<evidence type="ECO:0000313" key="13">
    <source>
        <dbReference type="EMBL" id="CAC5410875.1"/>
    </source>
</evidence>
<evidence type="ECO:0000256" key="3">
    <source>
        <dbReference type="ARBA" id="ARBA00022692"/>
    </source>
</evidence>
<feature type="transmembrane region" description="Helical" evidence="9">
    <location>
        <begin position="879"/>
        <end position="903"/>
    </location>
</feature>
<evidence type="ECO:0000256" key="4">
    <source>
        <dbReference type="ARBA" id="ARBA00022989"/>
    </source>
</evidence>
<gene>
    <name evidence="13" type="ORF">MCOR_44032</name>
</gene>
<keyword evidence="5" id="KW-0406">Ion transport</keyword>
<organism evidence="13 14">
    <name type="scientific">Mytilus coruscus</name>
    <name type="common">Sea mussel</name>
    <dbReference type="NCBI Taxonomy" id="42192"/>
    <lineage>
        <taxon>Eukaryota</taxon>
        <taxon>Metazoa</taxon>
        <taxon>Spiralia</taxon>
        <taxon>Lophotrochozoa</taxon>
        <taxon>Mollusca</taxon>
        <taxon>Bivalvia</taxon>
        <taxon>Autobranchia</taxon>
        <taxon>Pteriomorphia</taxon>
        <taxon>Mytilida</taxon>
        <taxon>Mytiloidea</taxon>
        <taxon>Mytilidae</taxon>
        <taxon>Mytilinae</taxon>
        <taxon>Mytilus</taxon>
    </lineage>
</organism>
<evidence type="ECO:0000256" key="9">
    <source>
        <dbReference type="SAM" id="Phobius"/>
    </source>
</evidence>
<keyword evidence="2" id="KW-0813">Transport</keyword>
<keyword evidence="3 9" id="KW-0812">Transmembrane</keyword>